<keyword evidence="3" id="KW-1185">Reference proteome</keyword>
<accession>A0ABP9G374</accession>
<proteinExistence type="predicted"/>
<comment type="caution">
    <text evidence="2">The sequence shown here is derived from an EMBL/GenBank/DDBJ whole genome shotgun (WGS) entry which is preliminary data.</text>
</comment>
<dbReference type="InterPro" id="IPR000595">
    <property type="entry name" value="cNMP-bd_dom"/>
</dbReference>
<dbReference type="SUPFAM" id="SSF51206">
    <property type="entry name" value="cAMP-binding domain-like"/>
    <property type="match status" value="1"/>
</dbReference>
<feature type="domain" description="Cyclic nucleotide-binding" evidence="1">
    <location>
        <begin position="11"/>
        <end position="133"/>
    </location>
</feature>
<dbReference type="SMART" id="SM00100">
    <property type="entry name" value="cNMP"/>
    <property type="match status" value="1"/>
</dbReference>
<dbReference type="Proteomes" id="UP001501436">
    <property type="component" value="Unassembled WGS sequence"/>
</dbReference>
<reference evidence="3" key="1">
    <citation type="journal article" date="2019" name="Int. J. Syst. Evol. Microbiol.">
        <title>The Global Catalogue of Microorganisms (GCM) 10K type strain sequencing project: providing services to taxonomists for standard genome sequencing and annotation.</title>
        <authorList>
            <consortium name="The Broad Institute Genomics Platform"/>
            <consortium name="The Broad Institute Genome Sequencing Center for Infectious Disease"/>
            <person name="Wu L."/>
            <person name="Ma J."/>
        </authorList>
    </citation>
    <scope>NUCLEOTIDE SEQUENCE [LARGE SCALE GENOMIC DNA]</scope>
    <source>
        <strain evidence="3">JCM 18283</strain>
    </source>
</reference>
<dbReference type="RefSeq" id="WP_345333097.1">
    <property type="nucleotide sequence ID" value="NZ_BAABJI010000004.1"/>
</dbReference>
<dbReference type="Pfam" id="PF00027">
    <property type="entry name" value="cNMP_binding"/>
    <property type="match status" value="1"/>
</dbReference>
<dbReference type="InterPro" id="IPR014710">
    <property type="entry name" value="RmlC-like_jellyroll"/>
</dbReference>
<evidence type="ECO:0000259" key="1">
    <source>
        <dbReference type="SMART" id="SM00100"/>
    </source>
</evidence>
<dbReference type="InterPro" id="IPR018490">
    <property type="entry name" value="cNMP-bd_dom_sf"/>
</dbReference>
<sequence>MFDVLARYLTEKENFTPEDLAAVKQVAIPRRLRKRQYLLHEGTVSKYNCFVVSGCLRLFRIGDDGSEHILRFAVENWWIADYESYNFGEPAKGNVDALVDSEVLMISKADMDALCQNIPAFKRMKDLLDARCFDASQNRIFSSISQSAEERYFEFIKKHPLIHRRVPLHMIASYLGVSRETLSRVRHQNVKLNS</sequence>
<dbReference type="CDD" id="cd00038">
    <property type="entry name" value="CAP_ED"/>
    <property type="match status" value="1"/>
</dbReference>
<evidence type="ECO:0000313" key="3">
    <source>
        <dbReference type="Proteomes" id="UP001501436"/>
    </source>
</evidence>
<evidence type="ECO:0000313" key="2">
    <source>
        <dbReference type="EMBL" id="GAA4926611.1"/>
    </source>
</evidence>
<gene>
    <name evidence="2" type="ORF">GCM10023313_33850</name>
</gene>
<dbReference type="Gene3D" id="2.60.120.10">
    <property type="entry name" value="Jelly Rolls"/>
    <property type="match status" value="1"/>
</dbReference>
<organism evidence="2 3">
    <name type="scientific">Mucilaginibacter defluvii</name>
    <dbReference type="NCBI Taxonomy" id="1196019"/>
    <lineage>
        <taxon>Bacteria</taxon>
        <taxon>Pseudomonadati</taxon>
        <taxon>Bacteroidota</taxon>
        <taxon>Sphingobacteriia</taxon>
        <taxon>Sphingobacteriales</taxon>
        <taxon>Sphingobacteriaceae</taxon>
        <taxon>Mucilaginibacter</taxon>
    </lineage>
</organism>
<name>A0ABP9G374_9SPHI</name>
<dbReference type="EMBL" id="BAABJI010000004">
    <property type="protein sequence ID" value="GAA4926611.1"/>
    <property type="molecule type" value="Genomic_DNA"/>
</dbReference>
<protein>
    <submittedName>
        <fullName evidence="2">Crp/Fnr family transcriptional regulator</fullName>
    </submittedName>
</protein>